<dbReference type="InterPro" id="IPR025836">
    <property type="entry name" value="Zn_knuckle_CX2CX4HX4C"/>
</dbReference>
<feature type="compositionally biased region" description="Pro residues" evidence="1">
    <location>
        <begin position="154"/>
        <end position="163"/>
    </location>
</feature>
<feature type="domain" description="Zinc knuckle CX2CX4HX4C" evidence="2">
    <location>
        <begin position="22"/>
        <end position="69"/>
    </location>
</feature>
<dbReference type="EMBL" id="JACGWK010001619">
    <property type="protein sequence ID" value="KAL0285026.1"/>
    <property type="molecule type" value="Genomic_DNA"/>
</dbReference>
<dbReference type="InterPro" id="IPR040256">
    <property type="entry name" value="At4g02000-like"/>
</dbReference>
<dbReference type="Pfam" id="PF14392">
    <property type="entry name" value="zf-CCHC_4"/>
    <property type="match status" value="1"/>
</dbReference>
<reference evidence="3" key="1">
    <citation type="submission" date="2020-06" db="EMBL/GenBank/DDBJ databases">
        <authorList>
            <person name="Li T."/>
            <person name="Hu X."/>
            <person name="Zhang T."/>
            <person name="Song X."/>
            <person name="Zhang H."/>
            <person name="Dai N."/>
            <person name="Sheng W."/>
            <person name="Hou X."/>
            <person name="Wei L."/>
        </authorList>
    </citation>
    <scope>NUCLEOTIDE SEQUENCE</scope>
    <source>
        <strain evidence="3">G01</strain>
        <tissue evidence="3">Leaf</tissue>
    </source>
</reference>
<dbReference type="PANTHER" id="PTHR31286">
    <property type="entry name" value="GLYCINE-RICH CELL WALL STRUCTURAL PROTEIN 1.8-LIKE"/>
    <property type="match status" value="1"/>
</dbReference>
<name>A0AAW2IT84_9LAMI</name>
<reference evidence="3" key="2">
    <citation type="journal article" date="2024" name="Plant">
        <title>Genomic evolution and insights into agronomic trait innovations of Sesamum species.</title>
        <authorList>
            <person name="Miao H."/>
            <person name="Wang L."/>
            <person name="Qu L."/>
            <person name="Liu H."/>
            <person name="Sun Y."/>
            <person name="Le M."/>
            <person name="Wang Q."/>
            <person name="Wei S."/>
            <person name="Zheng Y."/>
            <person name="Lin W."/>
            <person name="Duan Y."/>
            <person name="Cao H."/>
            <person name="Xiong S."/>
            <person name="Wang X."/>
            <person name="Wei L."/>
            <person name="Li C."/>
            <person name="Ma Q."/>
            <person name="Ju M."/>
            <person name="Zhao R."/>
            <person name="Li G."/>
            <person name="Mu C."/>
            <person name="Tian Q."/>
            <person name="Mei H."/>
            <person name="Zhang T."/>
            <person name="Gao T."/>
            <person name="Zhang H."/>
        </authorList>
    </citation>
    <scope>NUCLEOTIDE SEQUENCE</scope>
    <source>
        <strain evidence="3">G01</strain>
    </source>
</reference>
<proteinExistence type="predicted"/>
<gene>
    <name evidence="3" type="ORF">Sangu_2797100</name>
</gene>
<protein>
    <recommendedName>
        <fullName evidence="2">Zinc knuckle CX2CX4HX4C domain-containing protein</fullName>
    </recommendedName>
</protein>
<evidence type="ECO:0000256" key="1">
    <source>
        <dbReference type="SAM" id="MobiDB-lite"/>
    </source>
</evidence>
<organism evidence="3">
    <name type="scientific">Sesamum angustifolium</name>
    <dbReference type="NCBI Taxonomy" id="2727405"/>
    <lineage>
        <taxon>Eukaryota</taxon>
        <taxon>Viridiplantae</taxon>
        <taxon>Streptophyta</taxon>
        <taxon>Embryophyta</taxon>
        <taxon>Tracheophyta</taxon>
        <taxon>Spermatophyta</taxon>
        <taxon>Magnoliopsida</taxon>
        <taxon>eudicotyledons</taxon>
        <taxon>Gunneridae</taxon>
        <taxon>Pentapetalae</taxon>
        <taxon>asterids</taxon>
        <taxon>lamiids</taxon>
        <taxon>Lamiales</taxon>
        <taxon>Pedaliaceae</taxon>
        <taxon>Sesamum</taxon>
    </lineage>
</organism>
<sequence>MEVDMDGAGQVWGSSMRLRVSIDVTKPLKRVLKLRTTLGDEQLLSFSYERLPNFCYLCGCLGHLSKFCELRFSDDFVDSGDAAPFGPWLRATNISTGRNRNLQGSSKQAAPKFSPFNRNPHSSSARQNTPCYSQRGTAIFGVFPSPATPSNTSPTPPNRPSPALPHDSPLILDQETRPNQLIHSIELPSYPNRI</sequence>
<evidence type="ECO:0000259" key="2">
    <source>
        <dbReference type="Pfam" id="PF14392"/>
    </source>
</evidence>
<dbReference type="AlphaFoldDB" id="A0AAW2IT84"/>
<feature type="compositionally biased region" description="Polar residues" evidence="1">
    <location>
        <begin position="116"/>
        <end position="130"/>
    </location>
</feature>
<feature type="compositionally biased region" description="Low complexity" evidence="1">
    <location>
        <begin position="144"/>
        <end position="153"/>
    </location>
</feature>
<evidence type="ECO:0000313" key="3">
    <source>
        <dbReference type="EMBL" id="KAL0285026.1"/>
    </source>
</evidence>
<dbReference type="PANTHER" id="PTHR31286:SF178">
    <property type="entry name" value="DUF4283 DOMAIN-CONTAINING PROTEIN"/>
    <property type="match status" value="1"/>
</dbReference>
<feature type="compositionally biased region" description="Polar residues" evidence="1">
    <location>
        <begin position="96"/>
        <end position="108"/>
    </location>
</feature>
<feature type="region of interest" description="Disordered" evidence="1">
    <location>
        <begin position="143"/>
        <end position="170"/>
    </location>
</feature>
<comment type="caution">
    <text evidence="3">The sequence shown here is derived from an EMBL/GenBank/DDBJ whole genome shotgun (WGS) entry which is preliminary data.</text>
</comment>
<accession>A0AAW2IT84</accession>
<feature type="region of interest" description="Disordered" evidence="1">
    <location>
        <begin position="96"/>
        <end position="130"/>
    </location>
</feature>